<accession>A0A645I0M6</accession>
<sequence length="31" mass="3319">MEAVNAALATISEEDRSTIMDQAIANQPAEQ</sequence>
<proteinExistence type="predicted"/>
<dbReference type="EMBL" id="VSSQ01097907">
    <property type="protein sequence ID" value="MPN41083.1"/>
    <property type="molecule type" value="Genomic_DNA"/>
</dbReference>
<comment type="caution">
    <text evidence="1">The sequence shown here is derived from an EMBL/GenBank/DDBJ whole genome shotgun (WGS) entry which is preliminary data.</text>
</comment>
<dbReference type="AlphaFoldDB" id="A0A645I0M6"/>
<protein>
    <submittedName>
        <fullName evidence="1">Uncharacterized protein</fullName>
    </submittedName>
</protein>
<evidence type="ECO:0000313" key="1">
    <source>
        <dbReference type="EMBL" id="MPN41083.1"/>
    </source>
</evidence>
<gene>
    <name evidence="1" type="ORF">SDC9_188624</name>
</gene>
<reference evidence="1" key="1">
    <citation type="submission" date="2019-08" db="EMBL/GenBank/DDBJ databases">
        <authorList>
            <person name="Kucharzyk K."/>
            <person name="Murdoch R.W."/>
            <person name="Higgins S."/>
            <person name="Loffler F."/>
        </authorList>
    </citation>
    <scope>NUCLEOTIDE SEQUENCE</scope>
</reference>
<name>A0A645I0M6_9ZZZZ</name>
<organism evidence="1">
    <name type="scientific">bioreactor metagenome</name>
    <dbReference type="NCBI Taxonomy" id="1076179"/>
    <lineage>
        <taxon>unclassified sequences</taxon>
        <taxon>metagenomes</taxon>
        <taxon>ecological metagenomes</taxon>
    </lineage>
</organism>